<dbReference type="PANTHER" id="PTHR43766">
    <property type="entry name" value="TRYPTOPHAN--TRNA LIGASE, MITOCHONDRIAL"/>
    <property type="match status" value="1"/>
</dbReference>
<feature type="binding site" evidence="8">
    <location>
        <begin position="18"/>
        <end position="19"/>
    </location>
    <ligand>
        <name>ATP</name>
        <dbReference type="ChEBI" id="CHEBI:30616"/>
    </ligand>
</feature>
<dbReference type="InterPro" id="IPR002305">
    <property type="entry name" value="aa-tRNA-synth_Ic"/>
</dbReference>
<dbReference type="GO" id="GO:0004830">
    <property type="term" value="F:tryptophan-tRNA ligase activity"/>
    <property type="evidence" value="ECO:0007669"/>
    <property type="project" value="UniProtKB-UniRule"/>
</dbReference>
<organism evidence="10 11">
    <name type="scientific">Mesomycoplasma ovipneumoniae 14811</name>
    <dbReference type="NCBI Taxonomy" id="1188239"/>
    <lineage>
        <taxon>Bacteria</taxon>
        <taxon>Bacillati</taxon>
        <taxon>Mycoplasmatota</taxon>
        <taxon>Mycoplasmoidales</taxon>
        <taxon>Metamycoplasmataceae</taxon>
        <taxon>Mesomycoplasma</taxon>
    </lineage>
</organism>
<comment type="subcellular location">
    <subcellularLocation>
        <location evidence="8">Cytoplasm</location>
    </subcellularLocation>
</comment>
<comment type="catalytic activity">
    <reaction evidence="7 8">
        <text>tRNA(Trp) + L-tryptophan + ATP = L-tryptophyl-tRNA(Trp) + AMP + diphosphate + H(+)</text>
        <dbReference type="Rhea" id="RHEA:24080"/>
        <dbReference type="Rhea" id="RHEA-COMP:9671"/>
        <dbReference type="Rhea" id="RHEA-COMP:9705"/>
        <dbReference type="ChEBI" id="CHEBI:15378"/>
        <dbReference type="ChEBI" id="CHEBI:30616"/>
        <dbReference type="ChEBI" id="CHEBI:33019"/>
        <dbReference type="ChEBI" id="CHEBI:57912"/>
        <dbReference type="ChEBI" id="CHEBI:78442"/>
        <dbReference type="ChEBI" id="CHEBI:78535"/>
        <dbReference type="ChEBI" id="CHEBI:456215"/>
        <dbReference type="EC" id="6.1.1.2"/>
    </reaction>
</comment>
<dbReference type="STRING" id="1188239.MOVI_3900"/>
<evidence type="ECO:0000256" key="3">
    <source>
        <dbReference type="ARBA" id="ARBA00022741"/>
    </source>
</evidence>
<name>A0A014NQB8_9BACT</name>
<keyword evidence="5 8" id="KW-0648">Protein biosynthesis</keyword>
<dbReference type="RefSeq" id="WP_044284229.1">
    <property type="nucleotide sequence ID" value="NZ_JFAD01000020.1"/>
</dbReference>
<evidence type="ECO:0000256" key="2">
    <source>
        <dbReference type="ARBA" id="ARBA00022598"/>
    </source>
</evidence>
<feature type="binding site" evidence="8">
    <location>
        <begin position="150"/>
        <end position="152"/>
    </location>
    <ligand>
        <name>ATP</name>
        <dbReference type="ChEBI" id="CHEBI:30616"/>
    </ligand>
</feature>
<gene>
    <name evidence="8 10" type="primary">trpS</name>
    <name evidence="10" type="ORF">MOVI_3900</name>
</gene>
<dbReference type="Proteomes" id="UP000020977">
    <property type="component" value="Unassembled WGS sequence"/>
</dbReference>
<feature type="short sequence motif" description="'KMSKS' region" evidence="8">
    <location>
        <begin position="198"/>
        <end position="202"/>
    </location>
</feature>
<dbReference type="NCBIfam" id="TIGR00233">
    <property type="entry name" value="trpS"/>
    <property type="match status" value="1"/>
</dbReference>
<comment type="caution">
    <text evidence="10">The sequence shown here is derived from an EMBL/GenBank/DDBJ whole genome shotgun (WGS) entry which is preliminary data.</text>
</comment>
<accession>A0A014NQB8</accession>
<evidence type="ECO:0000256" key="4">
    <source>
        <dbReference type="ARBA" id="ARBA00022840"/>
    </source>
</evidence>
<dbReference type="EC" id="6.1.1.2" evidence="8"/>
<dbReference type="Gene3D" id="3.40.50.620">
    <property type="entry name" value="HUPs"/>
    <property type="match status" value="1"/>
</dbReference>
<feature type="binding site" evidence="8">
    <location>
        <position position="138"/>
    </location>
    <ligand>
        <name>L-tryptophan</name>
        <dbReference type="ChEBI" id="CHEBI:57912"/>
    </ligand>
</feature>
<dbReference type="InterPro" id="IPR002306">
    <property type="entry name" value="Trp-tRNA-ligase"/>
</dbReference>
<dbReference type="EMBL" id="JFAD01000020">
    <property type="protein sequence ID" value="EXU61087.1"/>
    <property type="molecule type" value="Genomic_DNA"/>
</dbReference>
<dbReference type="GO" id="GO:0005524">
    <property type="term" value="F:ATP binding"/>
    <property type="evidence" value="ECO:0007669"/>
    <property type="project" value="UniProtKB-UniRule"/>
</dbReference>
<comment type="function">
    <text evidence="8">Catalyzes the attachment of tryptophan to tRNA(Trp).</text>
</comment>
<dbReference type="GO" id="GO:0005829">
    <property type="term" value="C:cytosol"/>
    <property type="evidence" value="ECO:0007669"/>
    <property type="project" value="TreeGrafter"/>
</dbReference>
<proteinExistence type="inferred from homology"/>
<dbReference type="PATRIC" id="fig|1188239.3.peg.969"/>
<dbReference type="AlphaFoldDB" id="A0A014NQB8"/>
<evidence type="ECO:0000256" key="1">
    <source>
        <dbReference type="ARBA" id="ARBA00005594"/>
    </source>
</evidence>
<dbReference type="HAMAP" id="MF_00140_B">
    <property type="entry name" value="Trp_tRNA_synth_B"/>
    <property type="match status" value="1"/>
</dbReference>
<dbReference type="InterPro" id="IPR014729">
    <property type="entry name" value="Rossmann-like_a/b/a_fold"/>
</dbReference>
<evidence type="ECO:0000256" key="6">
    <source>
        <dbReference type="ARBA" id="ARBA00023146"/>
    </source>
</evidence>
<dbReference type="eggNOG" id="COG0180">
    <property type="taxonomic scope" value="Bacteria"/>
</dbReference>
<keyword evidence="6 8" id="KW-0030">Aminoacyl-tRNA synthetase</keyword>
<comment type="subunit">
    <text evidence="8">Homodimer.</text>
</comment>
<comment type="similarity">
    <text evidence="1 8 9">Belongs to the class-I aminoacyl-tRNA synthetase family.</text>
</comment>
<evidence type="ECO:0000313" key="11">
    <source>
        <dbReference type="Proteomes" id="UP000020977"/>
    </source>
</evidence>
<keyword evidence="4 8" id="KW-0067">ATP-binding</keyword>
<evidence type="ECO:0000256" key="8">
    <source>
        <dbReference type="HAMAP-Rule" id="MF_00140"/>
    </source>
</evidence>
<evidence type="ECO:0000313" key="10">
    <source>
        <dbReference type="EMBL" id="EXU61087.1"/>
    </source>
</evidence>
<dbReference type="GO" id="GO:0006436">
    <property type="term" value="P:tryptophanyl-tRNA aminoacylation"/>
    <property type="evidence" value="ECO:0007669"/>
    <property type="project" value="UniProtKB-UniRule"/>
</dbReference>
<dbReference type="Gene3D" id="1.10.240.10">
    <property type="entry name" value="Tyrosyl-Transfer RNA Synthetase"/>
    <property type="match status" value="1"/>
</dbReference>
<feature type="binding site" evidence="8">
    <location>
        <position position="189"/>
    </location>
    <ligand>
        <name>ATP</name>
        <dbReference type="ChEBI" id="CHEBI:30616"/>
    </ligand>
</feature>
<dbReference type="FunFam" id="1.10.240.10:FF:000002">
    <property type="entry name" value="Tryptophan--tRNA ligase"/>
    <property type="match status" value="1"/>
</dbReference>
<dbReference type="Pfam" id="PF00579">
    <property type="entry name" value="tRNA-synt_1b"/>
    <property type="match status" value="1"/>
</dbReference>
<feature type="binding site" evidence="8">
    <location>
        <begin position="10"/>
        <end position="12"/>
    </location>
    <ligand>
        <name>ATP</name>
        <dbReference type="ChEBI" id="CHEBI:30616"/>
    </ligand>
</feature>
<feature type="short sequence motif" description="'HIGH' region" evidence="8">
    <location>
        <begin position="11"/>
        <end position="19"/>
    </location>
</feature>
<evidence type="ECO:0000256" key="7">
    <source>
        <dbReference type="ARBA" id="ARBA00049929"/>
    </source>
</evidence>
<feature type="binding site" evidence="8">
    <location>
        <begin position="198"/>
        <end position="202"/>
    </location>
    <ligand>
        <name>ATP</name>
        <dbReference type="ChEBI" id="CHEBI:30616"/>
    </ligand>
</feature>
<keyword evidence="8" id="KW-0963">Cytoplasm</keyword>
<keyword evidence="2 8" id="KW-0436">Ligase</keyword>
<dbReference type="InterPro" id="IPR024109">
    <property type="entry name" value="Trp-tRNA-ligase_bac-type"/>
</dbReference>
<protein>
    <recommendedName>
        <fullName evidence="8">Tryptophan--tRNA ligase</fullName>
        <ecNumber evidence="8">6.1.1.2</ecNumber>
    </recommendedName>
    <alternativeName>
        <fullName evidence="8">Tryptophanyl-tRNA synthetase</fullName>
        <shortName evidence="8">TrpRS</shortName>
    </alternativeName>
</protein>
<dbReference type="PANTHER" id="PTHR43766:SF1">
    <property type="entry name" value="TRYPTOPHAN--TRNA LIGASE, MITOCHONDRIAL"/>
    <property type="match status" value="1"/>
</dbReference>
<reference evidence="10 11" key="1">
    <citation type="submission" date="2014-03" db="EMBL/GenBank/DDBJ databases">
        <title>Genome sequence of Mycoplasma ovipneumoniae strain 14811.</title>
        <authorList>
            <person name="Sirand-Pugnet P."/>
            <person name="Breton M."/>
            <person name="Dordet-Frisoni E."/>
            <person name="Baranowski E."/>
            <person name="Barre A."/>
            <person name="Couture C."/>
            <person name="Dupuy V."/>
            <person name="Gaurivaud P."/>
            <person name="Jacob D."/>
            <person name="Lemaitre C."/>
            <person name="Manso-Silvan L."/>
            <person name="Nikolski M."/>
            <person name="Nouvel L.-X."/>
            <person name="Poumarat F."/>
            <person name="Tardy F."/>
            <person name="Thebault P."/>
            <person name="Theil S."/>
            <person name="Citti C."/>
            <person name="Thiaucourt F."/>
            <person name="Blanchard A."/>
        </authorList>
    </citation>
    <scope>NUCLEOTIDE SEQUENCE [LARGE SCALE GENOMIC DNA]</scope>
    <source>
        <strain evidence="10 11">14811</strain>
    </source>
</reference>
<dbReference type="CDD" id="cd00806">
    <property type="entry name" value="TrpRS_core"/>
    <property type="match status" value="1"/>
</dbReference>
<dbReference type="SUPFAM" id="SSF52374">
    <property type="entry name" value="Nucleotidylyl transferase"/>
    <property type="match status" value="1"/>
</dbReference>
<dbReference type="InterPro" id="IPR050203">
    <property type="entry name" value="Trp-tRNA_synthetase"/>
</dbReference>
<keyword evidence="3 8" id="KW-0547">Nucleotide-binding</keyword>
<evidence type="ECO:0000256" key="5">
    <source>
        <dbReference type="ARBA" id="ARBA00022917"/>
    </source>
</evidence>
<dbReference type="PRINTS" id="PR01039">
    <property type="entry name" value="TRNASYNTHTRP"/>
</dbReference>
<sequence>MKKRLVSGITATGNLTIGNFLGSIKPSLSFQDQYENFIFVADLHALTLPIDPEKLTQNRASIFAFYLACGFDPEKTVLFFQSDVSAHSELFWLLQSQTTIGELSRMTQFKDKSRQKQENNTEKVPTGLLTYPILMAADILLYNPDFVTVGADQLQHLELTRKIAHRFNKIYKTDFVIPKAIISQNAQKIMSLTDPTKKMSKSTSQKNSAIFLSDSPQEAYNKIQKAKTDSENKIYFSQEKPGINNLLNIYMGFTDKTQEETLNFFQDQSYKFLKETVGTIVANFLEDLQKKHQKMLQFVDNFAKNGAKKANQIANSNLKTIKQKMGL</sequence>
<evidence type="ECO:0000256" key="9">
    <source>
        <dbReference type="RuleBase" id="RU363036"/>
    </source>
</evidence>